<sequence>MARQKGQGLALGTVETLTSKSFLFQNLEGEKLLQGLDPSALVVEKLYSNRPVYTAFRPQTWLEHLYIVVDGGPVIMRSTPLDRVIAMTYPGGSFGMRSLPVGFGSVVRAFPSLVEAYKTTDVIKVPVALVQSLYDQNETFRQRYSLLFELREKFQYHLLNCSTYPPQAVAALLRALIYQERTLGSQGGQGKAPSYSFDLPIDLIARACQLNHRTVEQVLKGLTKAGHIKTSKAADSVNDQVQVVDPEGLKEVYGATRDKVSWWPLK</sequence>
<organism evidence="1 2">
    <name type="scientific">Shackletoniella antarctica</name>
    <dbReference type="NCBI Taxonomy" id="268115"/>
    <lineage>
        <taxon>Bacteria</taxon>
        <taxon>Bacillati</taxon>
        <taxon>Cyanobacteriota</taxon>
        <taxon>Cyanophyceae</taxon>
        <taxon>Oculatellales</taxon>
        <taxon>Oculatellaceae</taxon>
        <taxon>Shackletoniella</taxon>
    </lineage>
</organism>
<dbReference type="InterPro" id="IPR018490">
    <property type="entry name" value="cNMP-bd_dom_sf"/>
</dbReference>
<name>A0A2W4W5Z3_9CYAN</name>
<dbReference type="EMBL" id="QBMN01000097">
    <property type="protein sequence ID" value="PZO38827.1"/>
    <property type="molecule type" value="Genomic_DNA"/>
</dbReference>
<accession>A0A2W4W5Z3</accession>
<dbReference type="InterPro" id="IPR014710">
    <property type="entry name" value="RmlC-like_jellyroll"/>
</dbReference>
<reference evidence="2" key="1">
    <citation type="submission" date="2018-04" db="EMBL/GenBank/DDBJ databases">
        <authorList>
            <person name="Cornet L."/>
        </authorList>
    </citation>
    <scope>NUCLEOTIDE SEQUENCE [LARGE SCALE GENOMIC DNA]</scope>
</reference>
<dbReference type="AlphaFoldDB" id="A0A2W4W5Z3"/>
<evidence type="ECO:0000313" key="2">
    <source>
        <dbReference type="Proteomes" id="UP000249081"/>
    </source>
</evidence>
<dbReference type="SUPFAM" id="SSF51206">
    <property type="entry name" value="cAMP-binding domain-like"/>
    <property type="match status" value="1"/>
</dbReference>
<dbReference type="Gene3D" id="2.60.120.10">
    <property type="entry name" value="Jelly Rolls"/>
    <property type="match status" value="1"/>
</dbReference>
<gene>
    <name evidence="1" type="ORF">DCF17_14035</name>
</gene>
<proteinExistence type="predicted"/>
<comment type="caution">
    <text evidence="1">The sequence shown here is derived from an EMBL/GenBank/DDBJ whole genome shotgun (WGS) entry which is preliminary data.</text>
</comment>
<reference evidence="1 2" key="2">
    <citation type="submission" date="2018-06" db="EMBL/GenBank/DDBJ databases">
        <title>Metagenomic assembly of (sub)arctic Cyanobacteria and their associated microbiome from non-axenic cultures.</title>
        <authorList>
            <person name="Baurain D."/>
        </authorList>
    </citation>
    <scope>NUCLEOTIDE SEQUENCE [LARGE SCALE GENOMIC DNA]</scope>
    <source>
        <strain evidence="1">ULC041bin1</strain>
    </source>
</reference>
<protein>
    <submittedName>
        <fullName evidence="1">cAMP-binding protein</fullName>
    </submittedName>
</protein>
<evidence type="ECO:0000313" key="1">
    <source>
        <dbReference type="EMBL" id="PZO38827.1"/>
    </source>
</evidence>
<dbReference type="Proteomes" id="UP000249081">
    <property type="component" value="Unassembled WGS sequence"/>
</dbReference>